<evidence type="ECO:0000256" key="4">
    <source>
        <dbReference type="ARBA" id="ARBA00022989"/>
    </source>
</evidence>
<gene>
    <name evidence="8" type="ORF">FSB_LOCUS52317</name>
</gene>
<proteinExistence type="inferred from homology"/>
<dbReference type="GO" id="GO:0022857">
    <property type="term" value="F:transmembrane transporter activity"/>
    <property type="evidence" value="ECO:0007669"/>
    <property type="project" value="InterPro"/>
</dbReference>
<comment type="subcellular location">
    <subcellularLocation>
        <location evidence="1 6">Membrane</location>
        <topology evidence="1 6">Multi-pass membrane protein</topology>
    </subcellularLocation>
</comment>
<evidence type="ECO:0000256" key="1">
    <source>
        <dbReference type="ARBA" id="ARBA00004141"/>
    </source>
</evidence>
<feature type="domain" description="EamA" evidence="7">
    <location>
        <begin position="189"/>
        <end position="328"/>
    </location>
</feature>
<dbReference type="Pfam" id="PF00892">
    <property type="entry name" value="EamA"/>
    <property type="match status" value="2"/>
</dbReference>
<feature type="transmembrane region" description="Helical" evidence="6">
    <location>
        <begin position="79"/>
        <end position="99"/>
    </location>
</feature>
<evidence type="ECO:0000256" key="3">
    <source>
        <dbReference type="ARBA" id="ARBA00022692"/>
    </source>
</evidence>
<feature type="transmembrane region" description="Helical" evidence="6">
    <location>
        <begin position="111"/>
        <end position="130"/>
    </location>
</feature>
<feature type="transmembrane region" description="Helical" evidence="6">
    <location>
        <begin position="219"/>
        <end position="240"/>
    </location>
</feature>
<dbReference type="AlphaFoldDB" id="A0A2N9IJH0"/>
<feature type="transmembrane region" description="Helical" evidence="6">
    <location>
        <begin position="187"/>
        <end position="207"/>
    </location>
</feature>
<name>A0A2N9IJH0_FAGSY</name>
<keyword evidence="4 6" id="KW-1133">Transmembrane helix</keyword>
<evidence type="ECO:0000256" key="5">
    <source>
        <dbReference type="ARBA" id="ARBA00023136"/>
    </source>
</evidence>
<feature type="domain" description="EamA" evidence="7">
    <location>
        <begin position="19"/>
        <end position="158"/>
    </location>
</feature>
<comment type="similarity">
    <text evidence="2 6">Belongs to the drug/metabolite transporter (DMT) superfamily. Plant drug/metabolite exporter (P-DME) (TC 2.A.7.4) family.</text>
</comment>
<feature type="transmembrane region" description="Helical" evidence="6">
    <location>
        <begin position="48"/>
        <end position="67"/>
    </location>
</feature>
<feature type="transmembrane region" description="Helical" evidence="6">
    <location>
        <begin position="252"/>
        <end position="272"/>
    </location>
</feature>
<dbReference type="EMBL" id="OIVN01005891">
    <property type="protein sequence ID" value="SPD24435.1"/>
    <property type="molecule type" value="Genomic_DNA"/>
</dbReference>
<dbReference type="InterPro" id="IPR030184">
    <property type="entry name" value="WAT1-related"/>
</dbReference>
<protein>
    <recommendedName>
        <fullName evidence="6">WAT1-related protein</fullName>
    </recommendedName>
</protein>
<keyword evidence="3 6" id="KW-0812">Transmembrane</keyword>
<reference evidence="8" key="1">
    <citation type="submission" date="2018-02" db="EMBL/GenBank/DDBJ databases">
        <authorList>
            <person name="Cohen D.B."/>
            <person name="Kent A.D."/>
        </authorList>
    </citation>
    <scope>NUCLEOTIDE SEQUENCE</scope>
</reference>
<keyword evidence="5 6" id="KW-0472">Membrane</keyword>
<dbReference type="SUPFAM" id="SSF103481">
    <property type="entry name" value="Multidrug resistance efflux transporter EmrE"/>
    <property type="match status" value="2"/>
</dbReference>
<evidence type="ECO:0000313" key="8">
    <source>
        <dbReference type="EMBL" id="SPD24435.1"/>
    </source>
</evidence>
<sequence>MESMMTQLYKYSKVMKPFLGIILVQLGYAGLSIITKLALNKGMSQHVLVVYRHAIATAVIAPFAIVLDRKIRPKLTFSVFAKIALLGLLEPVIDQNLYYTAVKLSTASFSIAMSNVLPVFAFLMAWILGLEKVHIKRMNGQAKVLGTIVTVLGAMLMTLVKGPMLNLLWTNGNSHQQSTNAANKLDVIKGALMILAGTFCWSGFIMIQAITLKSYPAELSLTVLICLMGTLESSIAALALEWGNPTAWSIHFDIKLFAAVYSGVICSGFAFYIQGIVIKERGPVFVSAFSPVSMVLVAIMSSFILSETMYLGRVMGAVVIVVGLYLVLWGKSKDQPGDSDNGSTNSAKYGYQE</sequence>
<feature type="transmembrane region" description="Helical" evidence="6">
    <location>
        <begin position="284"/>
        <end position="304"/>
    </location>
</feature>
<feature type="transmembrane region" description="Helical" evidence="6">
    <location>
        <begin position="142"/>
        <end position="160"/>
    </location>
</feature>
<dbReference type="InterPro" id="IPR037185">
    <property type="entry name" value="EmrE-like"/>
</dbReference>
<accession>A0A2N9IJH0</accession>
<feature type="transmembrane region" description="Helical" evidence="6">
    <location>
        <begin position="310"/>
        <end position="329"/>
    </location>
</feature>
<evidence type="ECO:0000256" key="6">
    <source>
        <dbReference type="RuleBase" id="RU363077"/>
    </source>
</evidence>
<organism evidence="8">
    <name type="scientific">Fagus sylvatica</name>
    <name type="common">Beechnut</name>
    <dbReference type="NCBI Taxonomy" id="28930"/>
    <lineage>
        <taxon>Eukaryota</taxon>
        <taxon>Viridiplantae</taxon>
        <taxon>Streptophyta</taxon>
        <taxon>Embryophyta</taxon>
        <taxon>Tracheophyta</taxon>
        <taxon>Spermatophyta</taxon>
        <taxon>Magnoliopsida</taxon>
        <taxon>eudicotyledons</taxon>
        <taxon>Gunneridae</taxon>
        <taxon>Pentapetalae</taxon>
        <taxon>rosids</taxon>
        <taxon>fabids</taxon>
        <taxon>Fagales</taxon>
        <taxon>Fagaceae</taxon>
        <taxon>Fagus</taxon>
    </lineage>
</organism>
<dbReference type="InterPro" id="IPR000620">
    <property type="entry name" value="EamA_dom"/>
</dbReference>
<evidence type="ECO:0000256" key="2">
    <source>
        <dbReference type="ARBA" id="ARBA00007635"/>
    </source>
</evidence>
<evidence type="ECO:0000259" key="7">
    <source>
        <dbReference type="Pfam" id="PF00892"/>
    </source>
</evidence>
<dbReference type="GO" id="GO:0016020">
    <property type="term" value="C:membrane"/>
    <property type="evidence" value="ECO:0007669"/>
    <property type="project" value="UniProtKB-SubCell"/>
</dbReference>
<dbReference type="PANTHER" id="PTHR31218">
    <property type="entry name" value="WAT1-RELATED PROTEIN"/>
    <property type="match status" value="1"/>
</dbReference>